<reference evidence="6 7" key="1">
    <citation type="submission" date="2019-11" db="EMBL/GenBank/DDBJ databases">
        <title>Draft genome sequences of five Paenibacillus species of dairy origin.</title>
        <authorList>
            <person name="Olajide A.M."/>
            <person name="Chen S."/>
            <person name="Lapointe G."/>
        </authorList>
    </citation>
    <scope>NUCLEOTIDE SEQUENCE [LARGE SCALE GENOMIC DNA]</scope>
    <source>
        <strain evidence="6 7">3CS1</strain>
    </source>
</reference>
<evidence type="ECO:0000256" key="1">
    <source>
        <dbReference type="ARBA" id="ARBA00004141"/>
    </source>
</evidence>
<organism evidence="6 7">
    <name type="scientific">Paenibacillus campinasensis</name>
    <dbReference type="NCBI Taxonomy" id="66347"/>
    <lineage>
        <taxon>Bacteria</taxon>
        <taxon>Bacillati</taxon>
        <taxon>Bacillota</taxon>
        <taxon>Bacilli</taxon>
        <taxon>Bacillales</taxon>
        <taxon>Paenibacillaceae</taxon>
        <taxon>Paenibacillus</taxon>
    </lineage>
</organism>
<keyword evidence="2 5" id="KW-0812">Transmembrane</keyword>
<evidence type="ECO:0000256" key="3">
    <source>
        <dbReference type="ARBA" id="ARBA00022989"/>
    </source>
</evidence>
<sequence>MEILTYILQGILVLIFVFAGFGKVMGFKAHMEAFNHLRLPQWFRIVTGIVELAGAALLIVGYWASTFATAGALIFAITGVGGILSHIRVKDSLKDTAMITFLTILAVVVFIYYV</sequence>
<evidence type="ECO:0000256" key="4">
    <source>
        <dbReference type="ARBA" id="ARBA00023136"/>
    </source>
</evidence>
<name>A0ABW9TA64_9BACL</name>
<evidence type="ECO:0000313" key="6">
    <source>
        <dbReference type="EMBL" id="MUG69005.1"/>
    </source>
</evidence>
<feature type="transmembrane region" description="Helical" evidence="5">
    <location>
        <begin position="70"/>
        <end position="89"/>
    </location>
</feature>
<feature type="transmembrane region" description="Helical" evidence="5">
    <location>
        <begin position="45"/>
        <end position="64"/>
    </location>
</feature>
<proteinExistence type="predicted"/>
<evidence type="ECO:0000256" key="2">
    <source>
        <dbReference type="ARBA" id="ARBA00022692"/>
    </source>
</evidence>
<dbReference type="InterPro" id="IPR032808">
    <property type="entry name" value="DoxX"/>
</dbReference>
<gene>
    <name evidence="6" type="ORF">GNP94_23920</name>
</gene>
<dbReference type="RefSeq" id="WP_155619178.1">
    <property type="nucleotide sequence ID" value="NZ_WOAA01000049.1"/>
</dbReference>
<protein>
    <submittedName>
        <fullName evidence="6">DoxX family membrane protein</fullName>
    </submittedName>
</protein>
<evidence type="ECO:0000313" key="7">
    <source>
        <dbReference type="Proteomes" id="UP000435177"/>
    </source>
</evidence>
<keyword evidence="3 5" id="KW-1133">Transmembrane helix</keyword>
<accession>A0ABW9TA64</accession>
<keyword evidence="7" id="KW-1185">Reference proteome</keyword>
<dbReference type="Proteomes" id="UP000435177">
    <property type="component" value="Unassembled WGS sequence"/>
</dbReference>
<dbReference type="Pfam" id="PF13564">
    <property type="entry name" value="DoxX_2"/>
    <property type="match status" value="1"/>
</dbReference>
<dbReference type="EMBL" id="WOAA01000049">
    <property type="protein sequence ID" value="MUG69005.1"/>
    <property type="molecule type" value="Genomic_DNA"/>
</dbReference>
<evidence type="ECO:0000256" key="5">
    <source>
        <dbReference type="SAM" id="Phobius"/>
    </source>
</evidence>
<comment type="caution">
    <text evidence="6">The sequence shown here is derived from an EMBL/GenBank/DDBJ whole genome shotgun (WGS) entry which is preliminary data.</text>
</comment>
<comment type="subcellular location">
    <subcellularLocation>
        <location evidence="1">Membrane</location>
        <topology evidence="1">Multi-pass membrane protein</topology>
    </subcellularLocation>
</comment>
<feature type="transmembrane region" description="Helical" evidence="5">
    <location>
        <begin position="6"/>
        <end position="24"/>
    </location>
</feature>
<feature type="transmembrane region" description="Helical" evidence="5">
    <location>
        <begin position="96"/>
        <end position="113"/>
    </location>
</feature>
<keyword evidence="4 5" id="KW-0472">Membrane</keyword>